<sequence length="230" mass="24521">MSKSVLALITARGGSKGLPGKNIRPLGGKPLVAWTVEQARACPLVDRVVISSDDPEIILAAQAAGCEAPFIRPAELASDTASSADVAIHALDALGQDFDILVLLQPTSPLRESADIDACIRKLVDHPEAPSVVSVTESSKSPWWMQTMDDGGRLSPLMPDANAARRQDQPRVFVPNGAVYVVRVAWLRQRRAFLGEGSLGHEMPADRSVDIDSLLDFRIAEAILAAGGQV</sequence>
<organism evidence="1 2">
    <name type="scientific">Paramagnetospirillum marisnigri</name>
    <dbReference type="NCBI Taxonomy" id="1285242"/>
    <lineage>
        <taxon>Bacteria</taxon>
        <taxon>Pseudomonadati</taxon>
        <taxon>Pseudomonadota</taxon>
        <taxon>Alphaproteobacteria</taxon>
        <taxon>Rhodospirillales</taxon>
        <taxon>Magnetospirillaceae</taxon>
        <taxon>Paramagnetospirillum</taxon>
    </lineage>
</organism>
<keyword evidence="1" id="KW-0548">Nucleotidyltransferase</keyword>
<dbReference type="OrthoDB" id="9805604at2"/>
<dbReference type="InterPro" id="IPR050793">
    <property type="entry name" value="CMP-NeuNAc_synthase"/>
</dbReference>
<reference evidence="1 2" key="1">
    <citation type="submission" date="2016-04" db="EMBL/GenBank/DDBJ databases">
        <title>Draft genome sequence of freshwater magnetotactic bacteria Magnetospirillum marisnigri SP-1 and Magnetospirillum moscoviense BB-1.</title>
        <authorList>
            <person name="Koziaeva V."/>
            <person name="Dziuba M.V."/>
            <person name="Ivanov T.M."/>
            <person name="Kuznetsov B."/>
            <person name="Grouzdev D.S."/>
        </authorList>
    </citation>
    <scope>NUCLEOTIDE SEQUENCE [LARGE SCALE GENOMIC DNA]</scope>
    <source>
        <strain evidence="1 2">SP-1</strain>
    </source>
</reference>
<keyword evidence="1" id="KW-0808">Transferase</keyword>
<gene>
    <name evidence="1" type="ORF">A6A04_04005</name>
</gene>
<evidence type="ECO:0000313" key="2">
    <source>
        <dbReference type="Proteomes" id="UP000078428"/>
    </source>
</evidence>
<keyword evidence="2" id="KW-1185">Reference proteome</keyword>
<dbReference type="Pfam" id="PF02348">
    <property type="entry name" value="CTP_transf_3"/>
    <property type="match status" value="1"/>
</dbReference>
<name>A0A178MMD0_9PROT</name>
<dbReference type="EMBL" id="LWQT01000066">
    <property type="protein sequence ID" value="OAN49287.1"/>
    <property type="molecule type" value="Genomic_DNA"/>
</dbReference>
<protein>
    <submittedName>
        <fullName evidence="1">Acylneuraminate cytidylyltransferase</fullName>
    </submittedName>
</protein>
<dbReference type="AlphaFoldDB" id="A0A178MMD0"/>
<dbReference type="PANTHER" id="PTHR21485:SF6">
    <property type="entry name" value="N-ACYLNEURAMINATE CYTIDYLYLTRANSFERASE-RELATED"/>
    <property type="match status" value="1"/>
</dbReference>
<dbReference type="InterPro" id="IPR029044">
    <property type="entry name" value="Nucleotide-diphossugar_trans"/>
</dbReference>
<dbReference type="CDD" id="cd02513">
    <property type="entry name" value="CMP-NeuAc_Synthase"/>
    <property type="match status" value="1"/>
</dbReference>
<accession>A0A178MMD0</accession>
<comment type="caution">
    <text evidence="1">The sequence shown here is derived from an EMBL/GenBank/DDBJ whole genome shotgun (WGS) entry which is preliminary data.</text>
</comment>
<dbReference type="SUPFAM" id="SSF53448">
    <property type="entry name" value="Nucleotide-diphospho-sugar transferases"/>
    <property type="match status" value="1"/>
</dbReference>
<dbReference type="InterPro" id="IPR003329">
    <property type="entry name" value="Cytidylyl_trans"/>
</dbReference>
<dbReference type="GO" id="GO:0008781">
    <property type="term" value="F:N-acylneuraminate cytidylyltransferase activity"/>
    <property type="evidence" value="ECO:0007669"/>
    <property type="project" value="TreeGrafter"/>
</dbReference>
<dbReference type="RefSeq" id="WP_068493773.1">
    <property type="nucleotide sequence ID" value="NZ_LWQT01000066.1"/>
</dbReference>
<dbReference type="STRING" id="1285242.A6A04_04005"/>
<proteinExistence type="predicted"/>
<dbReference type="Proteomes" id="UP000078428">
    <property type="component" value="Unassembled WGS sequence"/>
</dbReference>
<dbReference type="Gene3D" id="3.90.550.10">
    <property type="entry name" value="Spore Coat Polysaccharide Biosynthesis Protein SpsA, Chain A"/>
    <property type="match status" value="1"/>
</dbReference>
<dbReference type="PANTHER" id="PTHR21485">
    <property type="entry name" value="HAD SUPERFAMILY MEMBERS CMAS AND KDSC"/>
    <property type="match status" value="1"/>
</dbReference>
<evidence type="ECO:0000313" key="1">
    <source>
        <dbReference type="EMBL" id="OAN49287.1"/>
    </source>
</evidence>